<keyword evidence="3" id="KW-1185">Reference proteome</keyword>
<dbReference type="GeneTree" id="ENSGT00390000008158"/>
<dbReference type="PANTHER" id="PTHR40472">
    <property type="entry name" value="RICIN B-TYPE LECTIN DOMAIN-CONTAINING PROTEIN"/>
    <property type="match status" value="1"/>
</dbReference>
<proteinExistence type="predicted"/>
<gene>
    <name evidence="2" type="primary">LOC114646147</name>
</gene>
<keyword evidence="1" id="KW-0175">Coiled coil</keyword>
<feature type="coiled-coil region" evidence="1">
    <location>
        <begin position="243"/>
        <end position="270"/>
    </location>
</feature>
<dbReference type="Proteomes" id="UP000694620">
    <property type="component" value="Chromosome 2"/>
</dbReference>
<protein>
    <submittedName>
        <fullName evidence="2">Rapunzel 4</fullName>
    </submittedName>
</protein>
<evidence type="ECO:0000256" key="1">
    <source>
        <dbReference type="SAM" id="Coils"/>
    </source>
</evidence>
<accession>A0A8C4T2H0</accession>
<sequence>MRVETQARQNRILFTAAEDQQGNSLHSEKMTHSPLQFVAGKKDEIEAVMDIFEKGTEVIVEVVGELFPIFQVVAPVVKLALDNMESKEARFMKEQFQKIEDELGEISDELRNISNELDKTRMEEECFTIEEDLRNQFENYIEFLNVGKNFKKAKRKVFLDHFEATKGEDGLETLYQAVMEEYTFGKSILKIVMEYHKRDRRILEDFCARLIKLFFMGIISLLAYTALKGNEEDETPERWEEKMEDVEEIKRKWQGKMEAIEKKIKAVVEDCKTNFAQQAKEDTEQLLRGNKEIKSKEFTDNVLEFLKKKYYWVSWSVRVYYHSVNWFKDFRTGKNYHNITGSSHFEFSDINNVNVVVSYCVEPKIIDKSKVRQLIEEQKKDNNMVAVTQVFAESFPSCVVHAVNHHKDVYESSNFQPEYYYSGQFKNCVLCIHSD</sequence>
<name>A0A8C4T2H0_ERPCA</name>
<dbReference type="Ensembl" id="ENSECRT00000024916.1">
    <property type="protein sequence ID" value="ENSECRP00000024382.1"/>
    <property type="gene ID" value="ENSECRG00000016512.1"/>
</dbReference>
<dbReference type="GeneID" id="114646147"/>
<reference evidence="2" key="1">
    <citation type="submission" date="2021-06" db="EMBL/GenBank/DDBJ databases">
        <authorList>
            <consortium name="Wellcome Sanger Institute Data Sharing"/>
        </authorList>
    </citation>
    <scope>NUCLEOTIDE SEQUENCE [LARGE SCALE GENOMIC DNA]</scope>
</reference>
<evidence type="ECO:0000313" key="2">
    <source>
        <dbReference type="Ensembl" id="ENSECRP00000024382.1"/>
    </source>
</evidence>
<feature type="coiled-coil region" evidence="1">
    <location>
        <begin position="89"/>
        <end position="123"/>
    </location>
</feature>
<dbReference type="PANTHER" id="PTHR40472:SF9">
    <property type="entry name" value="RAPUNZEL 4"/>
    <property type="match status" value="1"/>
</dbReference>
<reference evidence="2" key="3">
    <citation type="submission" date="2025-09" db="UniProtKB">
        <authorList>
            <consortium name="Ensembl"/>
        </authorList>
    </citation>
    <scope>IDENTIFICATION</scope>
</reference>
<reference evidence="2" key="2">
    <citation type="submission" date="2025-08" db="UniProtKB">
        <authorList>
            <consortium name="Ensembl"/>
        </authorList>
    </citation>
    <scope>IDENTIFICATION</scope>
</reference>
<dbReference type="InterPro" id="IPR039051">
    <property type="entry name" value="SE-CTX-like"/>
</dbReference>
<dbReference type="AlphaFoldDB" id="A0A8C4T2H0"/>
<evidence type="ECO:0000313" key="3">
    <source>
        <dbReference type="Proteomes" id="UP000694620"/>
    </source>
</evidence>
<dbReference type="RefSeq" id="XP_028649990.1">
    <property type="nucleotide sequence ID" value="XM_028794157.2"/>
</dbReference>
<organism evidence="2 3">
    <name type="scientific">Erpetoichthys calabaricus</name>
    <name type="common">Rope fish</name>
    <name type="synonym">Calamoichthys calabaricus</name>
    <dbReference type="NCBI Taxonomy" id="27687"/>
    <lineage>
        <taxon>Eukaryota</taxon>
        <taxon>Metazoa</taxon>
        <taxon>Chordata</taxon>
        <taxon>Craniata</taxon>
        <taxon>Vertebrata</taxon>
        <taxon>Euteleostomi</taxon>
        <taxon>Actinopterygii</taxon>
        <taxon>Polypteriformes</taxon>
        <taxon>Polypteridae</taxon>
        <taxon>Erpetoichthys</taxon>
    </lineage>
</organism>